<dbReference type="SUPFAM" id="SSF64376">
    <property type="entry name" value="YlxR-like"/>
    <property type="match status" value="1"/>
</dbReference>
<dbReference type="STRING" id="321763.SAMN04488692_10662"/>
<dbReference type="PANTHER" id="PTHR34215:SF1">
    <property type="entry name" value="YLXR DOMAIN-CONTAINING PROTEIN"/>
    <property type="match status" value="1"/>
</dbReference>
<proteinExistence type="predicted"/>
<evidence type="ECO:0000259" key="1">
    <source>
        <dbReference type="Pfam" id="PF04296"/>
    </source>
</evidence>
<dbReference type="AlphaFoldDB" id="A0A1G9LHJ3"/>
<keyword evidence="3" id="KW-1185">Reference proteome</keyword>
<feature type="domain" description="YlxR" evidence="1">
    <location>
        <begin position="9"/>
        <end position="78"/>
    </location>
</feature>
<evidence type="ECO:0000313" key="3">
    <source>
        <dbReference type="Proteomes" id="UP000199476"/>
    </source>
</evidence>
<dbReference type="InterPro" id="IPR037465">
    <property type="entry name" value="YlxR"/>
</dbReference>
<protein>
    <recommendedName>
        <fullName evidence="1">YlxR domain-containing protein</fullName>
    </recommendedName>
</protein>
<dbReference type="Gene3D" id="3.30.1230.10">
    <property type="entry name" value="YlxR-like"/>
    <property type="match status" value="1"/>
</dbReference>
<reference evidence="2 3" key="1">
    <citation type="submission" date="2016-10" db="EMBL/GenBank/DDBJ databases">
        <authorList>
            <person name="de Groot N.N."/>
        </authorList>
    </citation>
    <scope>NUCLEOTIDE SEQUENCE [LARGE SCALE GENOMIC DNA]</scope>
    <source>
        <strain evidence="2 3">SLAS-1</strain>
    </source>
</reference>
<dbReference type="InterPro" id="IPR007393">
    <property type="entry name" value="YlxR_dom"/>
</dbReference>
<gene>
    <name evidence="2" type="ORF">SAMN04488692_10662</name>
</gene>
<dbReference type="RefSeq" id="WP_234985511.1">
    <property type="nucleotide sequence ID" value="NZ_FNGO01000006.1"/>
</dbReference>
<dbReference type="PANTHER" id="PTHR34215">
    <property type="entry name" value="BLL0784 PROTEIN"/>
    <property type="match status" value="1"/>
</dbReference>
<evidence type="ECO:0000313" key="2">
    <source>
        <dbReference type="EMBL" id="SDL61328.1"/>
    </source>
</evidence>
<organism evidence="2 3">
    <name type="scientific">Halarsenatibacter silvermanii</name>
    <dbReference type="NCBI Taxonomy" id="321763"/>
    <lineage>
        <taxon>Bacteria</taxon>
        <taxon>Bacillati</taxon>
        <taxon>Bacillota</taxon>
        <taxon>Clostridia</taxon>
        <taxon>Halanaerobiales</taxon>
        <taxon>Halarsenatibacteraceae</taxon>
        <taxon>Halarsenatibacter</taxon>
    </lineage>
</organism>
<accession>A0A1G9LHJ3</accession>
<dbReference type="EMBL" id="FNGO01000006">
    <property type="protein sequence ID" value="SDL61328.1"/>
    <property type="molecule type" value="Genomic_DNA"/>
</dbReference>
<dbReference type="Pfam" id="PF04296">
    <property type="entry name" value="YlxR"/>
    <property type="match status" value="1"/>
</dbReference>
<sequence length="85" mass="9377">MSASPLEECAGCGDLRDEIELMRVVNNKGEVKVDPGSDLPGRGIYLCPQVKCLDLACEKNALKQELKVEITDELYESLVEEIKHG</sequence>
<dbReference type="Proteomes" id="UP000199476">
    <property type="component" value="Unassembled WGS sequence"/>
</dbReference>
<dbReference type="InterPro" id="IPR035931">
    <property type="entry name" value="YlxR-like_sf"/>
</dbReference>
<name>A0A1G9LHJ3_9FIRM</name>